<protein>
    <submittedName>
        <fullName evidence="5">NAD-dependent dehydratase</fullName>
    </submittedName>
</protein>
<dbReference type="InterPro" id="IPR036291">
    <property type="entry name" value="NAD(P)-bd_dom_sf"/>
</dbReference>
<evidence type="ECO:0000259" key="4">
    <source>
        <dbReference type="Pfam" id="PF01370"/>
    </source>
</evidence>
<dbReference type="Gene3D" id="3.40.50.720">
    <property type="entry name" value="NAD(P)-binding Rossmann-like Domain"/>
    <property type="match status" value="1"/>
</dbReference>
<evidence type="ECO:0000256" key="3">
    <source>
        <dbReference type="ARBA" id="ARBA00023027"/>
    </source>
</evidence>
<sequence length="265" mass="28749">MLNRILITGAAGGVGRQLRPLLAPMAQTLRLADIVAIPDAGANEEVVTCDMADAAAVSAMVEGCDAIVHLGGISTEQSWDKIRPANIDGVFHLYEAARMHGNPRILFASSNHVVGYYRQEEHLDNTALSRPDGLYGVSKCFGEAMASMYHDKFGVETAIVRIGSCFPEVSNRRMLSTWLSAGDLARLIERCFTVPRLGCPIIYGISDNATAWWDNSRVRYLGWKPEDSSEPFRAAVEAAGPAPDAEDPLAKYQGGAFTAEPIHKL</sequence>
<dbReference type="Pfam" id="PF01370">
    <property type="entry name" value="Epimerase"/>
    <property type="match status" value="1"/>
</dbReference>
<keyword evidence="6" id="KW-1185">Reference proteome</keyword>
<evidence type="ECO:0000313" key="5">
    <source>
        <dbReference type="EMBL" id="PHP66012.1"/>
    </source>
</evidence>
<dbReference type="EMBL" id="PDVP01000010">
    <property type="protein sequence ID" value="PHP66012.1"/>
    <property type="molecule type" value="Genomic_DNA"/>
</dbReference>
<dbReference type="SUPFAM" id="SSF51735">
    <property type="entry name" value="NAD(P)-binding Rossmann-fold domains"/>
    <property type="match status" value="1"/>
</dbReference>
<keyword evidence="2" id="KW-0560">Oxidoreductase</keyword>
<dbReference type="GO" id="GO:0016491">
    <property type="term" value="F:oxidoreductase activity"/>
    <property type="evidence" value="ECO:0007669"/>
    <property type="project" value="UniProtKB-KW"/>
</dbReference>
<feature type="domain" description="NAD-dependent epimerase/dehydratase" evidence="4">
    <location>
        <begin position="5"/>
        <end position="169"/>
    </location>
</feature>
<evidence type="ECO:0000256" key="2">
    <source>
        <dbReference type="ARBA" id="ARBA00023002"/>
    </source>
</evidence>
<gene>
    <name evidence="5" type="ORF">CSC94_15485</name>
</gene>
<keyword evidence="3" id="KW-0520">NAD</keyword>
<dbReference type="RefSeq" id="WP_099307277.1">
    <property type="nucleotide sequence ID" value="NZ_PDVP01000010.1"/>
</dbReference>
<dbReference type="InterPro" id="IPR001509">
    <property type="entry name" value="Epimerase_deHydtase"/>
</dbReference>
<evidence type="ECO:0000313" key="6">
    <source>
        <dbReference type="Proteomes" id="UP000221168"/>
    </source>
</evidence>
<accession>A0A2G1QKI7</accession>
<comment type="similarity">
    <text evidence="1">Belongs to the NAD(P)-dependent epimerase/dehydratase family.</text>
</comment>
<dbReference type="OrthoDB" id="8770295at2"/>
<dbReference type="PANTHER" id="PTHR43103">
    <property type="entry name" value="NUCLEOSIDE-DIPHOSPHATE-SUGAR EPIMERASE"/>
    <property type="match status" value="1"/>
</dbReference>
<name>A0A2G1QKI7_9HYPH</name>
<comment type="caution">
    <text evidence="5">The sequence shown here is derived from an EMBL/GenBank/DDBJ whole genome shotgun (WGS) entry which is preliminary data.</text>
</comment>
<organism evidence="5 6">
    <name type="scientific">Zhengella mangrovi</name>
    <dbReference type="NCBI Taxonomy" id="1982044"/>
    <lineage>
        <taxon>Bacteria</taxon>
        <taxon>Pseudomonadati</taxon>
        <taxon>Pseudomonadota</taxon>
        <taxon>Alphaproteobacteria</taxon>
        <taxon>Hyphomicrobiales</taxon>
        <taxon>Notoacmeibacteraceae</taxon>
        <taxon>Zhengella</taxon>
    </lineage>
</organism>
<dbReference type="PANTHER" id="PTHR43103:SF5">
    <property type="entry name" value="4-EPIMERASE, PUTATIVE (AFU_ORTHOLOGUE AFUA_7G00360)-RELATED"/>
    <property type="match status" value="1"/>
</dbReference>
<dbReference type="AlphaFoldDB" id="A0A2G1QKI7"/>
<proteinExistence type="inferred from homology"/>
<evidence type="ECO:0000256" key="1">
    <source>
        <dbReference type="ARBA" id="ARBA00007637"/>
    </source>
</evidence>
<reference evidence="5 6" key="1">
    <citation type="submission" date="2017-10" db="EMBL/GenBank/DDBJ databases">
        <title>Sedimentibacterium mangrovi gen. nov., sp. nov., a novel member of family Phyllobacteriacea isolated from mangrove sediment.</title>
        <authorList>
            <person name="Liao H."/>
            <person name="Tian Y."/>
        </authorList>
    </citation>
    <scope>NUCLEOTIDE SEQUENCE [LARGE SCALE GENOMIC DNA]</scope>
    <source>
        <strain evidence="5 6">X9-2-2</strain>
    </source>
</reference>
<dbReference type="Proteomes" id="UP000221168">
    <property type="component" value="Unassembled WGS sequence"/>
</dbReference>